<dbReference type="PROSITE" id="PS51257">
    <property type="entry name" value="PROKAR_LIPOPROTEIN"/>
    <property type="match status" value="1"/>
</dbReference>
<comment type="caution">
    <text evidence="1">The sequence shown here is derived from an EMBL/GenBank/DDBJ whole genome shotgun (WGS) entry which is preliminary data.</text>
</comment>
<organism evidence="1 2">
    <name type="scientific">Lysobacter arseniciresistens ZS79</name>
    <dbReference type="NCBI Taxonomy" id="913325"/>
    <lineage>
        <taxon>Bacteria</taxon>
        <taxon>Pseudomonadati</taxon>
        <taxon>Pseudomonadota</taxon>
        <taxon>Gammaproteobacteria</taxon>
        <taxon>Lysobacterales</taxon>
        <taxon>Lysobacteraceae</taxon>
        <taxon>Novilysobacter</taxon>
    </lineage>
</organism>
<dbReference type="OrthoDB" id="6026722at2"/>
<proteinExistence type="predicted"/>
<dbReference type="eggNOG" id="ENOG5031FHB">
    <property type="taxonomic scope" value="Bacteria"/>
</dbReference>
<dbReference type="RefSeq" id="WP_036208898.1">
    <property type="nucleotide sequence ID" value="NZ_AVPT01000006.1"/>
</dbReference>
<gene>
    <name evidence="1" type="ORF">N799_12685</name>
</gene>
<reference evidence="1 2" key="1">
    <citation type="journal article" date="2015" name="Stand. Genomic Sci.">
        <title>Genomic information of the arsenic-resistant bacterium Lysobacter arseniciresistens type strain ZS79(T) and comparison of Lysobacter draft genomes.</title>
        <authorList>
            <person name="Liu L."/>
            <person name="Zhang S."/>
            <person name="Luo M."/>
            <person name="Wang G."/>
        </authorList>
    </citation>
    <scope>NUCLEOTIDE SEQUENCE [LARGE SCALE GENOMIC DNA]</scope>
    <source>
        <strain evidence="1 2">ZS79</strain>
    </source>
</reference>
<name>A0A0A0F3B8_9GAMM</name>
<dbReference type="AlphaFoldDB" id="A0A0A0F3B8"/>
<dbReference type="Proteomes" id="UP000029989">
    <property type="component" value="Unassembled WGS sequence"/>
</dbReference>
<evidence type="ECO:0000313" key="2">
    <source>
        <dbReference type="Proteomes" id="UP000029989"/>
    </source>
</evidence>
<sequence>MKYILAAMLAVTASGCVVIPEDLLGRFGGGTVLVCHKGKKTMELPREALNGHLNHGDHRGPC</sequence>
<dbReference type="EMBL" id="AVPT01000006">
    <property type="protein sequence ID" value="KGM57045.1"/>
    <property type="molecule type" value="Genomic_DNA"/>
</dbReference>
<keyword evidence="2" id="KW-1185">Reference proteome</keyword>
<protein>
    <recommendedName>
        <fullName evidence="3">Lipoprotein</fullName>
    </recommendedName>
</protein>
<evidence type="ECO:0000313" key="1">
    <source>
        <dbReference type="EMBL" id="KGM57045.1"/>
    </source>
</evidence>
<evidence type="ECO:0008006" key="3">
    <source>
        <dbReference type="Google" id="ProtNLM"/>
    </source>
</evidence>
<accession>A0A0A0F3B8</accession>